<dbReference type="InterPro" id="IPR006913">
    <property type="entry name" value="CENP-V/GFA"/>
</dbReference>
<dbReference type="Proteomes" id="UP001164286">
    <property type="component" value="Unassembled WGS sequence"/>
</dbReference>
<dbReference type="AlphaFoldDB" id="A0AA38H4X2"/>
<protein>
    <recommendedName>
        <fullName evidence="5">CENP-V/GFA domain-containing protein</fullName>
    </recommendedName>
</protein>
<name>A0AA38H4X2_9TREE</name>
<keyword evidence="4" id="KW-0456">Lyase</keyword>
<dbReference type="GO" id="GO:0016846">
    <property type="term" value="F:carbon-sulfur lyase activity"/>
    <property type="evidence" value="ECO:0007669"/>
    <property type="project" value="InterPro"/>
</dbReference>
<proteinExistence type="inferred from homology"/>
<organism evidence="6 7">
    <name type="scientific">Dioszegia hungarica</name>
    <dbReference type="NCBI Taxonomy" id="4972"/>
    <lineage>
        <taxon>Eukaryota</taxon>
        <taxon>Fungi</taxon>
        <taxon>Dikarya</taxon>
        <taxon>Basidiomycota</taxon>
        <taxon>Agaricomycotina</taxon>
        <taxon>Tremellomycetes</taxon>
        <taxon>Tremellales</taxon>
        <taxon>Bulleribasidiaceae</taxon>
        <taxon>Dioszegia</taxon>
    </lineage>
</organism>
<evidence type="ECO:0000256" key="2">
    <source>
        <dbReference type="ARBA" id="ARBA00022723"/>
    </source>
</evidence>
<accession>A0AA38H4X2</accession>
<dbReference type="GO" id="GO:0046872">
    <property type="term" value="F:metal ion binding"/>
    <property type="evidence" value="ECO:0007669"/>
    <property type="project" value="UniProtKB-KW"/>
</dbReference>
<dbReference type="PANTHER" id="PTHR33337">
    <property type="entry name" value="GFA DOMAIN-CONTAINING PROTEIN"/>
    <property type="match status" value="1"/>
</dbReference>
<dbReference type="Pfam" id="PF04828">
    <property type="entry name" value="GFA"/>
    <property type="match status" value="1"/>
</dbReference>
<dbReference type="PROSITE" id="PS51891">
    <property type="entry name" value="CENP_V_GFA"/>
    <property type="match status" value="1"/>
</dbReference>
<dbReference type="GeneID" id="77730661"/>
<reference evidence="6" key="1">
    <citation type="journal article" date="2022" name="G3 (Bethesda)">
        <title>High quality genome of the basidiomycete yeast Dioszegia hungarica PDD-24b-2 isolated from cloud water.</title>
        <authorList>
            <person name="Jarrige D."/>
            <person name="Haridas S."/>
            <person name="Bleykasten-Grosshans C."/>
            <person name="Joly M."/>
            <person name="Nadalig T."/>
            <person name="Sancelme M."/>
            <person name="Vuilleumier S."/>
            <person name="Grigoriev I.V."/>
            <person name="Amato P."/>
            <person name="Bringel F."/>
        </authorList>
    </citation>
    <scope>NUCLEOTIDE SEQUENCE</scope>
    <source>
        <strain evidence="6">PDD-24b-2</strain>
    </source>
</reference>
<dbReference type="PANTHER" id="PTHR33337:SF40">
    <property type="entry name" value="CENP-V_GFA DOMAIN-CONTAINING PROTEIN-RELATED"/>
    <property type="match status" value="1"/>
</dbReference>
<evidence type="ECO:0000313" key="7">
    <source>
        <dbReference type="Proteomes" id="UP001164286"/>
    </source>
</evidence>
<dbReference type="RefSeq" id="XP_052942608.1">
    <property type="nucleotide sequence ID" value="XM_053091456.1"/>
</dbReference>
<comment type="caution">
    <text evidence="6">The sequence shown here is derived from an EMBL/GenBank/DDBJ whole genome shotgun (WGS) entry which is preliminary data.</text>
</comment>
<evidence type="ECO:0000256" key="1">
    <source>
        <dbReference type="ARBA" id="ARBA00005495"/>
    </source>
</evidence>
<dbReference type="EMBL" id="JAKWFO010000014">
    <property type="protein sequence ID" value="KAI9632831.1"/>
    <property type="molecule type" value="Genomic_DNA"/>
</dbReference>
<feature type="domain" description="CENP-V/GFA" evidence="5">
    <location>
        <begin position="8"/>
        <end position="129"/>
    </location>
</feature>
<gene>
    <name evidence="6" type="ORF">MKK02DRAFT_41143</name>
</gene>
<keyword evidence="2" id="KW-0479">Metal-binding</keyword>
<sequence>MTSDTDTVTGHCVCKAYTVTIPRPTQMNLCHCVDCRRWAGSMRYSAHVGAPADKVKLEGPKPRTHSVKGVDGENMIRACGLYIMPESRAEKGPSFFKAGAKLMFVGLFNPGDVPTPTMETFTKDMESWETTARGVNAFEKNGKF</sequence>
<dbReference type="InterPro" id="IPR011057">
    <property type="entry name" value="Mss4-like_sf"/>
</dbReference>
<comment type="similarity">
    <text evidence="1">Belongs to the Gfa family.</text>
</comment>
<keyword evidence="7" id="KW-1185">Reference proteome</keyword>
<evidence type="ECO:0000256" key="3">
    <source>
        <dbReference type="ARBA" id="ARBA00022833"/>
    </source>
</evidence>
<evidence type="ECO:0000259" key="5">
    <source>
        <dbReference type="PROSITE" id="PS51891"/>
    </source>
</evidence>
<keyword evidence="3" id="KW-0862">Zinc</keyword>
<dbReference type="Gene3D" id="3.90.1590.10">
    <property type="entry name" value="glutathione-dependent formaldehyde- activating enzyme (gfa)"/>
    <property type="match status" value="1"/>
</dbReference>
<dbReference type="SUPFAM" id="SSF51316">
    <property type="entry name" value="Mss4-like"/>
    <property type="match status" value="1"/>
</dbReference>
<evidence type="ECO:0000256" key="4">
    <source>
        <dbReference type="ARBA" id="ARBA00023239"/>
    </source>
</evidence>
<evidence type="ECO:0000313" key="6">
    <source>
        <dbReference type="EMBL" id="KAI9632831.1"/>
    </source>
</evidence>